<evidence type="ECO:0000313" key="5">
    <source>
        <dbReference type="Proteomes" id="UP000298030"/>
    </source>
</evidence>
<comment type="caution">
    <text evidence="4">The sequence shown here is derived from an EMBL/GenBank/DDBJ whole genome shotgun (WGS) entry which is preliminary data.</text>
</comment>
<feature type="region of interest" description="Disordered" evidence="2">
    <location>
        <begin position="1"/>
        <end position="20"/>
    </location>
</feature>
<dbReference type="STRING" id="71717.A0A4Y7SQC6"/>
<gene>
    <name evidence="4" type="ORF">FA13DRAFT_1715381</name>
</gene>
<accession>A0A4Y7SQC6</accession>
<keyword evidence="1" id="KW-0677">Repeat</keyword>
<dbReference type="PANTHER" id="PTHR19959">
    <property type="entry name" value="KINESIN LIGHT CHAIN"/>
    <property type="match status" value="1"/>
</dbReference>
<evidence type="ECO:0000313" key="4">
    <source>
        <dbReference type="EMBL" id="TEB23439.1"/>
    </source>
</evidence>
<dbReference type="SUPFAM" id="SSF81901">
    <property type="entry name" value="HCP-like"/>
    <property type="match status" value="1"/>
</dbReference>
<reference evidence="4 5" key="1">
    <citation type="journal article" date="2019" name="Nat. Ecol. Evol.">
        <title>Megaphylogeny resolves global patterns of mushroom evolution.</title>
        <authorList>
            <person name="Varga T."/>
            <person name="Krizsan K."/>
            <person name="Foldi C."/>
            <person name="Dima B."/>
            <person name="Sanchez-Garcia M."/>
            <person name="Sanchez-Ramirez S."/>
            <person name="Szollosi G.J."/>
            <person name="Szarkandi J.G."/>
            <person name="Papp V."/>
            <person name="Albert L."/>
            <person name="Andreopoulos W."/>
            <person name="Angelini C."/>
            <person name="Antonin V."/>
            <person name="Barry K.W."/>
            <person name="Bougher N.L."/>
            <person name="Buchanan P."/>
            <person name="Buyck B."/>
            <person name="Bense V."/>
            <person name="Catcheside P."/>
            <person name="Chovatia M."/>
            <person name="Cooper J."/>
            <person name="Damon W."/>
            <person name="Desjardin D."/>
            <person name="Finy P."/>
            <person name="Geml J."/>
            <person name="Haridas S."/>
            <person name="Hughes K."/>
            <person name="Justo A."/>
            <person name="Karasinski D."/>
            <person name="Kautmanova I."/>
            <person name="Kiss B."/>
            <person name="Kocsube S."/>
            <person name="Kotiranta H."/>
            <person name="LaButti K.M."/>
            <person name="Lechner B.E."/>
            <person name="Liimatainen K."/>
            <person name="Lipzen A."/>
            <person name="Lukacs Z."/>
            <person name="Mihaltcheva S."/>
            <person name="Morgado L.N."/>
            <person name="Niskanen T."/>
            <person name="Noordeloos M.E."/>
            <person name="Ohm R.A."/>
            <person name="Ortiz-Santana B."/>
            <person name="Ovrebo C."/>
            <person name="Racz N."/>
            <person name="Riley R."/>
            <person name="Savchenko A."/>
            <person name="Shiryaev A."/>
            <person name="Soop K."/>
            <person name="Spirin V."/>
            <person name="Szebenyi C."/>
            <person name="Tomsovsky M."/>
            <person name="Tulloss R.E."/>
            <person name="Uehling J."/>
            <person name="Grigoriev I.V."/>
            <person name="Vagvolgyi C."/>
            <person name="Papp T."/>
            <person name="Martin F.M."/>
            <person name="Miettinen O."/>
            <person name="Hibbett D.S."/>
            <person name="Nagy L.G."/>
        </authorList>
    </citation>
    <scope>NUCLEOTIDE SEQUENCE [LARGE SCALE GENOMIC DNA]</scope>
    <source>
        <strain evidence="4 5">FP101781</strain>
    </source>
</reference>
<dbReference type="InterPro" id="IPR027417">
    <property type="entry name" value="P-loop_NTPase"/>
</dbReference>
<dbReference type="PANTHER" id="PTHR19959:SF119">
    <property type="entry name" value="FUNGAL LIPASE-LIKE DOMAIN-CONTAINING PROTEIN"/>
    <property type="match status" value="1"/>
</dbReference>
<dbReference type="Proteomes" id="UP000298030">
    <property type="component" value="Unassembled WGS sequence"/>
</dbReference>
<evidence type="ECO:0000259" key="3">
    <source>
        <dbReference type="Pfam" id="PF24883"/>
    </source>
</evidence>
<dbReference type="Gene3D" id="1.25.40.10">
    <property type="entry name" value="Tetratricopeptide repeat domain"/>
    <property type="match status" value="3"/>
</dbReference>
<evidence type="ECO:0000256" key="1">
    <source>
        <dbReference type="ARBA" id="ARBA00022737"/>
    </source>
</evidence>
<sequence>MDVPPSACREPTRSLNGAGVTPEELVLENNQRHDRIVYDSSNNHYGDTYNTSTVVYGPATNVGQLNMIMDNDYVLFDTLPKHPDISSQWNDYLEDSRDGDMMRIRGWGDDLEGKELMLWVYSPAGTGKSTLARQLTHNLWAQNRLAASIFFSILCTDTLGPDTVFRLIGGEIGRAHPSIIPTIARAVRKSHGAPLQVLVDMFVRDPLQALKLPYPLIVVMDAVDEWRSHYHFFKELRHLSPLSSLVRFIVFGRSEPRHQHFKELSIRSHPLRRITVEIMQQYIDRRFSRIEWPAGRKPGEHQIMGLARMANGLFIWIATTCALLERPCSDPHATLTSIVHNRHNVGENHTLAKLYYDAIGLLFPDPESKDAVRELLGFMLVLQEPLPVEAFCSLSGINGHTLTSMMSTLKALQIRHPTNSRGTVYPANMLFHASFVEYLGSASIPPEIGFLISLPAFHLRLGKACLQAVAQIPSGPNGLNKLHLSPKSRYGVKLWPFHVVEGTLPEEPDLTQLEKQVQRPPLLRRLARQTKALILKRPTGDRSKPTKRTSMTDLLEGIVTLKQLCWWAPLFLQVLRPEYTSSPTLEDGIPSLMCSVVTLLDAEAASAIVFKASCLEVAVWVAPHDAENWRRLGGIYTDWAETTDSPELVHQGVRACRHALQVAQASLDNNCVLYMHLLASSLWKRAERLGNEKDLEEAICLGRDALKLKLYLPLRDRARHLRSLAVSLQSRFERAGSAKDLEEAILLHRQALELHPSGHAGRPSSLNNLASALHTNFEQSGLIGDLEEAIMLHRQALELHPSGHPDRAMSLNNLANALQTNFRQSGFVGDLEEAMMLHRQALELHPSGHAGRPSSLNNLASALHTNFEQSGLIGDLEEAIGLHRQALELRPSGHPDRAMQSGFVGDLEEAIMLHRQALELRPSGHPGRSSSLNNLANALQTNFEQSGFVGDLEEAIGLHRQVLELRPSGHPGRSSSLNNLANALQTNFRQSGFVGDLEEAIGLHRQVLELRPSGHPGRSSSLNNLANALQTNFEQSGFVGDLEEAIGLHRQALELRPSGHPDRSLSLNNLASTLFALFKISELARDLDEAIEFSREVLLLRPQGHPKRADTLWNVRLYLYTRFEDQGTVEDLREAIALSEEALAIYQPGSSDHEALLRIIPWYTQELTEATSSVGGLDFNE</sequence>
<dbReference type="SMART" id="SM00028">
    <property type="entry name" value="TPR"/>
    <property type="match status" value="8"/>
</dbReference>
<dbReference type="EMBL" id="QPFP01000078">
    <property type="protein sequence ID" value="TEB23439.1"/>
    <property type="molecule type" value="Genomic_DNA"/>
</dbReference>
<dbReference type="Pfam" id="PF24883">
    <property type="entry name" value="NPHP3_N"/>
    <property type="match status" value="1"/>
</dbReference>
<dbReference type="AlphaFoldDB" id="A0A4Y7SQC6"/>
<name>A0A4Y7SQC6_COPMI</name>
<dbReference type="InterPro" id="IPR056884">
    <property type="entry name" value="NPHP3-like_N"/>
</dbReference>
<dbReference type="InterPro" id="IPR011990">
    <property type="entry name" value="TPR-like_helical_dom_sf"/>
</dbReference>
<dbReference type="Pfam" id="PF13374">
    <property type="entry name" value="TPR_10"/>
    <property type="match status" value="6"/>
</dbReference>
<organism evidence="4 5">
    <name type="scientific">Coprinellus micaceus</name>
    <name type="common">Glistening ink-cap mushroom</name>
    <name type="synonym">Coprinus micaceus</name>
    <dbReference type="NCBI Taxonomy" id="71717"/>
    <lineage>
        <taxon>Eukaryota</taxon>
        <taxon>Fungi</taxon>
        <taxon>Dikarya</taxon>
        <taxon>Basidiomycota</taxon>
        <taxon>Agaricomycotina</taxon>
        <taxon>Agaricomycetes</taxon>
        <taxon>Agaricomycetidae</taxon>
        <taxon>Agaricales</taxon>
        <taxon>Agaricineae</taxon>
        <taxon>Psathyrellaceae</taxon>
        <taxon>Coprinellus</taxon>
    </lineage>
</organism>
<dbReference type="SUPFAM" id="SSF52540">
    <property type="entry name" value="P-loop containing nucleoside triphosphate hydrolases"/>
    <property type="match status" value="1"/>
</dbReference>
<dbReference type="SUPFAM" id="SSF48452">
    <property type="entry name" value="TPR-like"/>
    <property type="match status" value="1"/>
</dbReference>
<protein>
    <submittedName>
        <fullName evidence="4">TPR-like protein</fullName>
    </submittedName>
</protein>
<feature type="domain" description="Nephrocystin 3-like N-terminal" evidence="3">
    <location>
        <begin position="113"/>
        <end position="253"/>
    </location>
</feature>
<evidence type="ECO:0000256" key="2">
    <source>
        <dbReference type="SAM" id="MobiDB-lite"/>
    </source>
</evidence>
<dbReference type="InterPro" id="IPR019734">
    <property type="entry name" value="TPR_rpt"/>
</dbReference>
<dbReference type="Gene3D" id="3.40.50.300">
    <property type="entry name" value="P-loop containing nucleotide triphosphate hydrolases"/>
    <property type="match status" value="1"/>
</dbReference>
<keyword evidence="5" id="KW-1185">Reference proteome</keyword>
<proteinExistence type="predicted"/>
<dbReference type="OrthoDB" id="3261813at2759"/>